<evidence type="ECO:0000256" key="2">
    <source>
        <dbReference type="SAM" id="Phobius"/>
    </source>
</evidence>
<dbReference type="EMBL" id="PPUT01000034">
    <property type="protein sequence ID" value="RDC42039.1"/>
    <property type="molecule type" value="Genomic_DNA"/>
</dbReference>
<organism evidence="3 4">
    <name type="scientific">Adlercreutzia equolifaciens subsp. celatus</name>
    <dbReference type="NCBI Taxonomy" id="394340"/>
    <lineage>
        <taxon>Bacteria</taxon>
        <taxon>Bacillati</taxon>
        <taxon>Actinomycetota</taxon>
        <taxon>Coriobacteriia</taxon>
        <taxon>Eggerthellales</taxon>
        <taxon>Eggerthellaceae</taxon>
        <taxon>Adlercreutzia</taxon>
    </lineage>
</organism>
<dbReference type="InterPro" id="IPR011990">
    <property type="entry name" value="TPR-like_helical_dom_sf"/>
</dbReference>
<dbReference type="Proteomes" id="UP000253805">
    <property type="component" value="Unassembled WGS sequence"/>
</dbReference>
<dbReference type="PANTHER" id="PTHR19959">
    <property type="entry name" value="KINESIN LIGHT CHAIN"/>
    <property type="match status" value="1"/>
</dbReference>
<comment type="caution">
    <text evidence="3">The sequence shown here is derived from an EMBL/GenBank/DDBJ whole genome shotgun (WGS) entry which is preliminary data.</text>
</comment>
<keyword evidence="2" id="KW-1133">Transmembrane helix</keyword>
<evidence type="ECO:0000313" key="4">
    <source>
        <dbReference type="Proteomes" id="UP000253805"/>
    </source>
</evidence>
<dbReference type="AlphaFoldDB" id="A0A369NVG5"/>
<evidence type="ECO:0000313" key="3">
    <source>
        <dbReference type="EMBL" id="RDC42039.1"/>
    </source>
</evidence>
<keyword evidence="2" id="KW-0812">Transmembrane</keyword>
<dbReference type="InterPro" id="IPR019734">
    <property type="entry name" value="TPR_rpt"/>
</dbReference>
<dbReference type="Gene3D" id="1.25.40.10">
    <property type="entry name" value="Tetratricopeptide repeat domain"/>
    <property type="match status" value="2"/>
</dbReference>
<dbReference type="Pfam" id="PF13181">
    <property type="entry name" value="TPR_8"/>
    <property type="match status" value="3"/>
</dbReference>
<gene>
    <name evidence="3" type="ORF">C1850_10490</name>
</gene>
<proteinExistence type="predicted"/>
<protein>
    <submittedName>
        <fullName evidence="3">Uncharacterized protein</fullName>
    </submittedName>
</protein>
<feature type="repeat" description="TPR" evidence="1">
    <location>
        <begin position="78"/>
        <end position="111"/>
    </location>
</feature>
<feature type="repeat" description="TPR" evidence="1">
    <location>
        <begin position="187"/>
        <end position="220"/>
    </location>
</feature>
<feature type="transmembrane region" description="Helical" evidence="2">
    <location>
        <begin position="336"/>
        <end position="359"/>
    </location>
</feature>
<dbReference type="PROSITE" id="PS50005">
    <property type="entry name" value="TPR"/>
    <property type="match status" value="2"/>
</dbReference>
<dbReference type="RefSeq" id="WP_114549648.1">
    <property type="nucleotide sequence ID" value="NZ_CAKXPL010000153.1"/>
</dbReference>
<dbReference type="Pfam" id="PF13432">
    <property type="entry name" value="TPR_16"/>
    <property type="match status" value="1"/>
</dbReference>
<dbReference type="SUPFAM" id="SSF48452">
    <property type="entry name" value="TPR-like"/>
    <property type="match status" value="1"/>
</dbReference>
<keyword evidence="1" id="KW-0802">TPR repeat</keyword>
<sequence length="461" mass="50197">MNNELFDRANERYRLRDYRGALMAFTECLQDTNFPLTPGEMGLLYHQIGNCLVKLKNPREAIQAYSQATADTAYRALATVECNLGMAYASLRDYTNAINCFEKSVADTTNPTPYKSYMGMGNALMKLGKSAEAGVAFREAALDESNPDPTKALLNLGVCFMALNRPADAVASYESALQFDMQPATRNKLQASLGQAYVACGQMEKAVHAFEEAIADKTYYLSDSASVDYQRAVGAVAQGTSEQNQATQVLQLADMSGLDVAADGTSVYDEGAYEGGDVSEAFYYDEGTYEADPASFPGYVGAYENVDNDRFFTATDAELEQWSRGLAKQDRKRRNVGLKILLFFVIVIVLAAAAGVFAYTQGYGYPTVQTVTQELFSDPSGAADKVFSADVDKDAIPAMLDPVVTDSNVTIDGVSRSMTESTVYATAKTEEGGSVQYRISMVRDGITWKVSNVELYFPSQA</sequence>
<keyword evidence="2" id="KW-0472">Membrane</keyword>
<dbReference type="SMART" id="SM00028">
    <property type="entry name" value="TPR"/>
    <property type="match status" value="5"/>
</dbReference>
<reference evidence="3 4" key="1">
    <citation type="journal article" date="2018" name="Elife">
        <title>Discovery and characterization of a prevalent human gut bacterial enzyme sufficient for the inactivation of a family of plant toxins.</title>
        <authorList>
            <person name="Koppel N."/>
            <person name="Bisanz J.E."/>
            <person name="Pandelia M.E."/>
            <person name="Turnbaugh P.J."/>
            <person name="Balskus E.P."/>
        </authorList>
    </citation>
    <scope>NUCLEOTIDE SEQUENCE [LARGE SCALE GENOMIC DNA]</scope>
    <source>
        <strain evidence="3 4">OB21 GAM 11</strain>
    </source>
</reference>
<dbReference type="PANTHER" id="PTHR19959:SF119">
    <property type="entry name" value="FUNGAL LIPASE-LIKE DOMAIN-CONTAINING PROTEIN"/>
    <property type="match status" value="1"/>
</dbReference>
<evidence type="ECO:0000256" key="1">
    <source>
        <dbReference type="PROSITE-ProRule" id="PRU00339"/>
    </source>
</evidence>
<name>A0A369NVG5_9ACTN</name>
<accession>A0A369NVG5</accession>